<reference evidence="15 16" key="1">
    <citation type="submission" date="2017-10" db="EMBL/GenBank/DDBJ databases">
        <title>The draft genome sequence of Lewinella nigricans NBRC 102662.</title>
        <authorList>
            <person name="Wang K."/>
        </authorList>
    </citation>
    <scope>NUCLEOTIDE SEQUENCE [LARGE SCALE GENOMIC DNA]</scope>
    <source>
        <strain evidence="15 16">NBRC 102662</strain>
    </source>
</reference>
<comment type="catalytic activity">
    <reaction evidence="13 14">
        <text>protoporphyrinogen IX + 3 A = protoporphyrin IX + 3 AH2</text>
        <dbReference type="Rhea" id="RHEA:62000"/>
        <dbReference type="ChEBI" id="CHEBI:13193"/>
        <dbReference type="ChEBI" id="CHEBI:17499"/>
        <dbReference type="ChEBI" id="CHEBI:57306"/>
        <dbReference type="ChEBI" id="CHEBI:57307"/>
    </reaction>
</comment>
<name>A0A2D0N0Y8_FLAN2</name>
<feature type="transmembrane region" description="Helical" evidence="14">
    <location>
        <begin position="136"/>
        <end position="155"/>
    </location>
</feature>
<evidence type="ECO:0000256" key="13">
    <source>
        <dbReference type="ARBA" id="ARBA00048390"/>
    </source>
</evidence>
<keyword evidence="16" id="KW-1185">Reference proteome</keyword>
<evidence type="ECO:0000256" key="5">
    <source>
        <dbReference type="ARBA" id="ARBA00022475"/>
    </source>
</evidence>
<dbReference type="EC" id="1.3.99.-" evidence="14"/>
<dbReference type="PANTHER" id="PTHR40255">
    <property type="entry name" value="UPF0093 MEMBRANE PROTEIN SLR1790"/>
    <property type="match status" value="1"/>
</dbReference>
<dbReference type="GO" id="GO:0070818">
    <property type="term" value="F:protoporphyrinogen oxidase activity"/>
    <property type="evidence" value="ECO:0007669"/>
    <property type="project" value="UniProtKB-UniRule"/>
</dbReference>
<feature type="transmembrane region" description="Helical" evidence="14">
    <location>
        <begin position="161"/>
        <end position="180"/>
    </location>
</feature>
<dbReference type="RefSeq" id="WP_099154813.1">
    <property type="nucleotide sequence ID" value="NZ_PDUD01000049.1"/>
</dbReference>
<keyword evidence="11 14" id="KW-0408">Iron</keyword>
<keyword evidence="6 14" id="KW-0349">Heme</keyword>
<proteinExistence type="inferred from homology"/>
<dbReference type="UniPathway" id="UPA00251">
    <property type="reaction ID" value="UER00324"/>
</dbReference>
<evidence type="ECO:0000256" key="10">
    <source>
        <dbReference type="ARBA" id="ARBA00023002"/>
    </source>
</evidence>
<dbReference type="InterPro" id="IPR005265">
    <property type="entry name" value="HemJ-like"/>
</dbReference>
<evidence type="ECO:0000256" key="14">
    <source>
        <dbReference type="HAMAP-Rule" id="MF_02239"/>
    </source>
</evidence>
<evidence type="ECO:0000313" key="15">
    <source>
        <dbReference type="EMBL" id="PHN01809.1"/>
    </source>
</evidence>
<evidence type="ECO:0000256" key="9">
    <source>
        <dbReference type="ARBA" id="ARBA00022989"/>
    </source>
</evidence>
<evidence type="ECO:0000256" key="12">
    <source>
        <dbReference type="ARBA" id="ARBA00023136"/>
    </source>
</evidence>
<dbReference type="Proteomes" id="UP000223913">
    <property type="component" value="Unassembled WGS sequence"/>
</dbReference>
<dbReference type="Pfam" id="PF03653">
    <property type="entry name" value="UPF0093"/>
    <property type="match status" value="1"/>
</dbReference>
<feature type="binding site" description="axial binding residue" evidence="14">
    <location>
        <position position="11"/>
    </location>
    <ligand>
        <name>heme</name>
        <dbReference type="ChEBI" id="CHEBI:30413"/>
    </ligand>
    <ligandPart>
        <name>Fe</name>
        <dbReference type="ChEBI" id="CHEBI:18248"/>
    </ligandPart>
</feature>
<feature type="transmembrane region" description="Helical" evidence="14">
    <location>
        <begin position="97"/>
        <end position="115"/>
    </location>
</feature>
<comment type="cofactor">
    <cofactor evidence="14">
        <name>heme b</name>
        <dbReference type="ChEBI" id="CHEBI:60344"/>
    </cofactor>
    <text evidence="14">Binds 1 heme b (iron(II)-protoporphyrin IX) group per subunit.</text>
</comment>
<dbReference type="OrthoDB" id="9800824at2"/>
<comment type="pathway">
    <text evidence="2 14">Porphyrin-containing compound metabolism; protoporphyrin-IX biosynthesis; protoporphyrin-IX from protoporphyrinogen-IX: step 1/1.</text>
</comment>
<feature type="transmembrane region" description="Helical" evidence="14">
    <location>
        <begin position="6"/>
        <end position="26"/>
    </location>
</feature>
<evidence type="ECO:0000256" key="3">
    <source>
        <dbReference type="ARBA" id="ARBA00006501"/>
    </source>
</evidence>
<keyword evidence="8 14" id="KW-0479">Metal-binding</keyword>
<gene>
    <name evidence="15" type="ORF">CRP01_35355</name>
</gene>
<evidence type="ECO:0000256" key="11">
    <source>
        <dbReference type="ARBA" id="ARBA00023004"/>
    </source>
</evidence>
<evidence type="ECO:0000256" key="8">
    <source>
        <dbReference type="ARBA" id="ARBA00022723"/>
    </source>
</evidence>
<dbReference type="EMBL" id="PDUD01000049">
    <property type="protein sequence ID" value="PHN01809.1"/>
    <property type="molecule type" value="Genomic_DNA"/>
</dbReference>
<keyword evidence="5 14" id="KW-1003">Cell membrane</keyword>
<protein>
    <recommendedName>
        <fullName evidence="4 14">Protoporphyrinogen IX oxidase</fullName>
        <shortName evidence="14">PPO</shortName>
        <ecNumber evidence="14">1.3.99.-</ecNumber>
    </recommendedName>
</protein>
<evidence type="ECO:0000313" key="16">
    <source>
        <dbReference type="Proteomes" id="UP000223913"/>
    </source>
</evidence>
<evidence type="ECO:0000256" key="7">
    <source>
        <dbReference type="ARBA" id="ARBA00022692"/>
    </source>
</evidence>
<dbReference type="PANTHER" id="PTHR40255:SF1">
    <property type="entry name" value="PROTOPORPHYRINOGEN IX OXIDASE"/>
    <property type="match status" value="1"/>
</dbReference>
<comment type="caution">
    <text evidence="15">The sequence shown here is derived from an EMBL/GenBank/DDBJ whole genome shotgun (WGS) entry which is preliminary data.</text>
</comment>
<dbReference type="GO" id="GO:0046872">
    <property type="term" value="F:metal ion binding"/>
    <property type="evidence" value="ECO:0007669"/>
    <property type="project" value="UniProtKB-KW"/>
</dbReference>
<evidence type="ECO:0000256" key="6">
    <source>
        <dbReference type="ARBA" id="ARBA00022617"/>
    </source>
</evidence>
<comment type="function">
    <text evidence="14">Catalyzes the oxidation of protoporphyrinogen IX to protoporphyrin IX.</text>
</comment>
<comment type="subcellular location">
    <subcellularLocation>
        <location evidence="1 14">Cell membrane</location>
        <topology evidence="1 14">Multi-pass membrane protein</topology>
    </subcellularLocation>
</comment>
<dbReference type="GO" id="GO:0006782">
    <property type="term" value="P:protoporphyrinogen IX biosynthetic process"/>
    <property type="evidence" value="ECO:0007669"/>
    <property type="project" value="UniProtKB-UniRule"/>
</dbReference>
<accession>A0A2D0N0Y8</accession>
<keyword evidence="9 14" id="KW-1133">Transmembrane helix</keyword>
<dbReference type="GO" id="GO:0005886">
    <property type="term" value="C:plasma membrane"/>
    <property type="evidence" value="ECO:0007669"/>
    <property type="project" value="UniProtKB-SubCell"/>
</dbReference>
<dbReference type="AlphaFoldDB" id="A0A2D0N0Y8"/>
<sequence length="191" mass="21343">MKVLLLLKALHVVGFVSWFAGQFYLVRIFVNHAEAFDKPAAERSVLAPYFTGMEWRVYKIILTPAMVITWVAGLGMLGLGLWSDGVPNYFAMGTPGWMHLKLLLLVLLSGYHGWCKTIIPKLETGASPYSPWQFRLLNEVPTLFLVAIAFIAVLGKSGQLNYLYLVLGVGLFAGMIYRGARAYAKRRAREA</sequence>
<comment type="similarity">
    <text evidence="3 14">Belongs to the HemJ family.</text>
</comment>
<feature type="transmembrane region" description="Helical" evidence="14">
    <location>
        <begin position="60"/>
        <end position="82"/>
    </location>
</feature>
<keyword evidence="12 14" id="KW-0472">Membrane</keyword>
<feature type="binding site" description="axial binding residue" evidence="14">
    <location>
        <position position="101"/>
    </location>
    <ligand>
        <name>heme</name>
        <dbReference type="ChEBI" id="CHEBI:30413"/>
    </ligand>
    <ligandPart>
        <name>Fe</name>
        <dbReference type="ChEBI" id="CHEBI:18248"/>
    </ligandPart>
</feature>
<keyword evidence="10 14" id="KW-0560">Oxidoreductase</keyword>
<comment type="subunit">
    <text evidence="14">Homodimer.</text>
</comment>
<evidence type="ECO:0000256" key="4">
    <source>
        <dbReference type="ARBA" id="ARBA00017504"/>
    </source>
</evidence>
<dbReference type="HAMAP" id="MF_02239">
    <property type="entry name" value="HemJ"/>
    <property type="match status" value="1"/>
</dbReference>
<keyword evidence="7 14" id="KW-0812">Transmembrane</keyword>
<organism evidence="15 16">
    <name type="scientific">Flavilitoribacter nigricans (strain ATCC 23147 / DSM 23189 / NBRC 102662 / NCIMB 1420 / SS-2)</name>
    <name type="common">Lewinella nigricans</name>
    <dbReference type="NCBI Taxonomy" id="1122177"/>
    <lineage>
        <taxon>Bacteria</taxon>
        <taxon>Pseudomonadati</taxon>
        <taxon>Bacteroidota</taxon>
        <taxon>Saprospiria</taxon>
        <taxon>Saprospirales</taxon>
        <taxon>Lewinellaceae</taxon>
        <taxon>Flavilitoribacter</taxon>
    </lineage>
</organism>
<evidence type="ECO:0000256" key="2">
    <source>
        <dbReference type="ARBA" id="ARBA00005073"/>
    </source>
</evidence>
<evidence type="ECO:0000256" key="1">
    <source>
        <dbReference type="ARBA" id="ARBA00004651"/>
    </source>
</evidence>